<evidence type="ECO:0000259" key="5">
    <source>
        <dbReference type="PROSITE" id="PS50103"/>
    </source>
</evidence>
<keyword evidence="3 4" id="KW-0862">Zinc</keyword>
<keyword evidence="2 4" id="KW-0863">Zinc-finger</keyword>
<dbReference type="GeneID" id="19882454"/>
<dbReference type="OMA" id="AMIFKPV"/>
<evidence type="ECO:0000256" key="3">
    <source>
        <dbReference type="ARBA" id="ARBA00022833"/>
    </source>
</evidence>
<dbReference type="AlphaFoldDB" id="L2GL73"/>
<dbReference type="InParanoid" id="L2GL73"/>
<dbReference type="InterPro" id="IPR032378">
    <property type="entry name" value="ZC3H15/TMA46_C"/>
</dbReference>
<dbReference type="EMBL" id="JH370147">
    <property type="protein sequence ID" value="ELA41255.1"/>
    <property type="molecule type" value="Genomic_DNA"/>
</dbReference>
<dbReference type="Gene3D" id="3.30.1370.210">
    <property type="match status" value="1"/>
</dbReference>
<dbReference type="GO" id="GO:0005829">
    <property type="term" value="C:cytosol"/>
    <property type="evidence" value="ECO:0007669"/>
    <property type="project" value="TreeGrafter"/>
</dbReference>
<dbReference type="HOGENOM" id="CLU_061846_0_0_1"/>
<evidence type="ECO:0000256" key="1">
    <source>
        <dbReference type="ARBA" id="ARBA00022723"/>
    </source>
</evidence>
<dbReference type="PANTHER" id="PTHR12681">
    <property type="entry name" value="ZINC FINGER-CONTAINING PROTEIN P48ZNF"/>
    <property type="match status" value="1"/>
</dbReference>
<dbReference type="Proteomes" id="UP000011082">
    <property type="component" value="Unassembled WGS sequence"/>
</dbReference>
<dbReference type="GO" id="GO:0002181">
    <property type="term" value="P:cytoplasmic translation"/>
    <property type="evidence" value="ECO:0007669"/>
    <property type="project" value="TreeGrafter"/>
</dbReference>
<gene>
    <name evidence="6" type="ORF">VICG_01744</name>
</gene>
<keyword evidence="7" id="KW-1185">Reference proteome</keyword>
<dbReference type="RefSeq" id="XP_007605189.1">
    <property type="nucleotide sequence ID" value="XM_007605127.1"/>
</dbReference>
<evidence type="ECO:0000256" key="4">
    <source>
        <dbReference type="PROSITE-ProRule" id="PRU00723"/>
    </source>
</evidence>
<organism evidence="6 7">
    <name type="scientific">Vittaforma corneae (strain ATCC 50505)</name>
    <name type="common">Microsporidian parasite</name>
    <name type="synonym">Nosema corneum</name>
    <dbReference type="NCBI Taxonomy" id="993615"/>
    <lineage>
        <taxon>Eukaryota</taxon>
        <taxon>Fungi</taxon>
        <taxon>Fungi incertae sedis</taxon>
        <taxon>Microsporidia</taxon>
        <taxon>Nosematidae</taxon>
        <taxon>Vittaforma</taxon>
    </lineage>
</organism>
<dbReference type="Gene3D" id="6.20.400.10">
    <property type="match status" value="1"/>
</dbReference>
<dbReference type="STRING" id="993615.L2GL73"/>
<evidence type="ECO:0000256" key="2">
    <source>
        <dbReference type="ARBA" id="ARBA00022771"/>
    </source>
</evidence>
<name>L2GL73_VITCO</name>
<dbReference type="GO" id="GO:0003729">
    <property type="term" value="F:mRNA binding"/>
    <property type="evidence" value="ECO:0007669"/>
    <property type="project" value="TreeGrafter"/>
</dbReference>
<dbReference type="FunCoup" id="L2GL73">
    <property type="interactions" value="288"/>
</dbReference>
<dbReference type="VEuPathDB" id="MicrosporidiaDB:VICG_01744"/>
<evidence type="ECO:0000313" key="7">
    <source>
        <dbReference type="Proteomes" id="UP000011082"/>
    </source>
</evidence>
<accession>L2GL73</accession>
<dbReference type="PROSITE" id="PS50103">
    <property type="entry name" value="ZF_C3H1"/>
    <property type="match status" value="1"/>
</dbReference>
<feature type="domain" description="C3H1-type" evidence="5">
    <location>
        <begin position="79"/>
        <end position="106"/>
    </location>
</feature>
<dbReference type="OrthoDB" id="278280at2759"/>
<reference evidence="7" key="1">
    <citation type="submission" date="2011-05" db="EMBL/GenBank/DDBJ databases">
        <title>The genome sequence of Vittaforma corneae strain ATCC 50505.</title>
        <authorList>
            <consortium name="The Broad Institute Genome Sequencing Platform"/>
            <person name="Cuomo C."/>
            <person name="Didier E."/>
            <person name="Bowers L."/>
            <person name="Young S.K."/>
            <person name="Zeng Q."/>
            <person name="Gargeya S."/>
            <person name="Fitzgerald M."/>
            <person name="Haas B."/>
            <person name="Abouelleil A."/>
            <person name="Alvarado L."/>
            <person name="Arachchi H.M."/>
            <person name="Berlin A."/>
            <person name="Chapman S.B."/>
            <person name="Gearin G."/>
            <person name="Goldberg J."/>
            <person name="Griggs A."/>
            <person name="Gujja S."/>
            <person name="Hansen M."/>
            <person name="Heiman D."/>
            <person name="Howarth C."/>
            <person name="Larimer J."/>
            <person name="Lui A."/>
            <person name="MacDonald P.J.P."/>
            <person name="McCowen C."/>
            <person name="Montmayeur A."/>
            <person name="Murphy C."/>
            <person name="Neiman D."/>
            <person name="Pearson M."/>
            <person name="Priest M."/>
            <person name="Roberts A."/>
            <person name="Saif S."/>
            <person name="Shea T."/>
            <person name="Sisk P."/>
            <person name="Stolte C."/>
            <person name="Sykes S."/>
            <person name="Wortman J."/>
            <person name="Nusbaum C."/>
            <person name="Birren B."/>
        </authorList>
    </citation>
    <scope>NUCLEOTIDE SEQUENCE [LARGE SCALE GENOMIC DNA]</scope>
    <source>
        <strain evidence="7">ATCC 50505</strain>
    </source>
</reference>
<evidence type="ECO:0000313" key="6">
    <source>
        <dbReference type="EMBL" id="ELA41255.1"/>
    </source>
</evidence>
<protein>
    <recommendedName>
        <fullName evidence="5">C3H1-type domain-containing protein</fullName>
    </recommendedName>
</protein>
<dbReference type="InterPro" id="IPR000571">
    <property type="entry name" value="Znf_CCCH"/>
</dbReference>
<dbReference type="Pfam" id="PF16543">
    <property type="entry name" value="DFRP_C"/>
    <property type="match status" value="1"/>
</dbReference>
<keyword evidence="1 4" id="KW-0479">Metal-binding</keyword>
<proteinExistence type="predicted"/>
<dbReference type="PANTHER" id="PTHR12681:SF0">
    <property type="entry name" value="ZINC FINGER CCCH DOMAIN-CONTAINING PROTEIN 15"/>
    <property type="match status" value="1"/>
</dbReference>
<feature type="zinc finger region" description="C3H1-type" evidence="4">
    <location>
        <begin position="79"/>
        <end position="106"/>
    </location>
</feature>
<dbReference type="GO" id="GO:0008270">
    <property type="term" value="F:zinc ion binding"/>
    <property type="evidence" value="ECO:0007669"/>
    <property type="project" value="UniProtKB-KW"/>
</dbReference>
<sequence length="260" mass="30399">MSKSQTSTKQPVKQKTPKEMIKMLEEQLFGEKNRTKKKEIQSMIKKFELEMELERKKKQEIDNIRKSEVVKQLIPVGVDPKTVQCINFLNGKCEKGDLCQFGHFLKKEEKKEQNVPPHPKQKVVCKFLIDAINGGEYSKSWECPLPNCQDIHRLIELSNNQEVEVSLEEYIELQRQTIDENSLTPVNEKTFAEWKAKKDREDELHAKRVAALSGNVKGCDLFLKNPEMFEDDDEAGEEINYAERNYEESEEKEQERFAED</sequence>